<feature type="compositionally biased region" description="Polar residues" evidence="2">
    <location>
        <begin position="20"/>
        <end position="31"/>
    </location>
</feature>
<evidence type="ECO:0000313" key="4">
    <source>
        <dbReference type="EMBL" id="SCB55773.1"/>
    </source>
</evidence>
<dbReference type="RefSeq" id="WP_165637949.1">
    <property type="nucleotide sequence ID" value="NZ_FMAI01000053.1"/>
</dbReference>
<dbReference type="PANTHER" id="PTHR19879:SF9">
    <property type="entry name" value="TRANSCRIPTION INITIATION FACTOR TFIID SUBUNIT 5"/>
    <property type="match status" value="1"/>
</dbReference>
<feature type="region of interest" description="Disordered" evidence="2">
    <location>
        <begin position="1"/>
        <end position="57"/>
    </location>
</feature>
<evidence type="ECO:0000256" key="1">
    <source>
        <dbReference type="PROSITE-ProRule" id="PRU00221"/>
    </source>
</evidence>
<feature type="region of interest" description="Disordered" evidence="2">
    <location>
        <begin position="240"/>
        <end position="261"/>
    </location>
</feature>
<proteinExistence type="predicted"/>
<keyword evidence="3" id="KW-1133">Transmembrane helix</keyword>
<dbReference type="Pfam" id="PF00400">
    <property type="entry name" value="WD40"/>
    <property type="match status" value="1"/>
</dbReference>
<dbReference type="SMART" id="SM00320">
    <property type="entry name" value="WD40"/>
    <property type="match status" value="3"/>
</dbReference>
<accession>A0A1C3XU33</accession>
<dbReference type="InterPro" id="IPR015943">
    <property type="entry name" value="WD40/YVTN_repeat-like_dom_sf"/>
</dbReference>
<evidence type="ECO:0000313" key="5">
    <source>
        <dbReference type="Proteomes" id="UP000199184"/>
    </source>
</evidence>
<dbReference type="Gene3D" id="1.10.101.10">
    <property type="entry name" value="PGBD-like superfamily/PGBD"/>
    <property type="match status" value="1"/>
</dbReference>
<organism evidence="4 5">
    <name type="scientific">Bradyrhizobium shewense</name>
    <dbReference type="NCBI Taxonomy" id="1761772"/>
    <lineage>
        <taxon>Bacteria</taxon>
        <taxon>Pseudomonadati</taxon>
        <taxon>Pseudomonadota</taxon>
        <taxon>Alphaproteobacteria</taxon>
        <taxon>Hyphomicrobiales</taxon>
        <taxon>Nitrobacteraceae</taxon>
        <taxon>Bradyrhizobium</taxon>
    </lineage>
</organism>
<dbReference type="InterPro" id="IPR011047">
    <property type="entry name" value="Quinoprotein_ADH-like_sf"/>
</dbReference>
<feature type="compositionally biased region" description="Polar residues" evidence="2">
    <location>
        <begin position="39"/>
        <end position="56"/>
    </location>
</feature>
<dbReference type="InterPro" id="IPR036366">
    <property type="entry name" value="PGBDSf"/>
</dbReference>
<keyword evidence="3" id="KW-0812">Transmembrane</keyword>
<dbReference type="PROSITE" id="PS50294">
    <property type="entry name" value="WD_REPEATS_REGION"/>
    <property type="match status" value="1"/>
</dbReference>
<dbReference type="PROSITE" id="PS50082">
    <property type="entry name" value="WD_REPEATS_2"/>
    <property type="match status" value="1"/>
</dbReference>
<feature type="repeat" description="WD" evidence="1">
    <location>
        <begin position="576"/>
        <end position="617"/>
    </location>
</feature>
<dbReference type="Gene3D" id="2.130.10.10">
    <property type="entry name" value="YVTN repeat-like/Quinoprotein amine dehydrogenase"/>
    <property type="match status" value="1"/>
</dbReference>
<dbReference type="Proteomes" id="UP000199184">
    <property type="component" value="Unassembled WGS sequence"/>
</dbReference>
<dbReference type="AlphaFoldDB" id="A0A1C3XU33"/>
<dbReference type="PANTHER" id="PTHR19879">
    <property type="entry name" value="TRANSCRIPTION INITIATION FACTOR TFIID"/>
    <property type="match status" value="1"/>
</dbReference>
<dbReference type="EMBL" id="FMAI01000053">
    <property type="protein sequence ID" value="SCB55773.1"/>
    <property type="molecule type" value="Genomic_DNA"/>
</dbReference>
<evidence type="ECO:0000256" key="3">
    <source>
        <dbReference type="SAM" id="Phobius"/>
    </source>
</evidence>
<sequence>MAAPIEPEKDPFRKSMDDPATSQAHDTSQIDQAPDVPSETGQVQPDPTESPSQEVRSSLIGARADRRARLLTTAGLLGGLAFCIVVALGLRFYLAGALRDLTAEIPLAEGDRVTTITWSPGDAATLLAGTSLGQLYRVRASGTPEAVLTRAKGPIVTIFPLRMRNAAGDGDAAPPSNGSSRRDVGRADTLDADAHVVWLDPAADGDTPFRADDEPTFAGLAASVGSQLLPVVDLPAAVPAPNAGGASNRRSKSPTSKQAVQAPNQATALNLFGIDASSADGIVSAVGSASRRDLFDLVADASTDETVIVGYRDGSMRVTDRSSSRPLWTLRADASVPAASADPPAGRSVVTIASRSGSQQAVTAHAAFAWATANGDIRVFRRGAGSNPPRIQRVEMAEGAATTTGQAAPPAVSRPVPIHAGRDGLSLSADGDVLMIYGRGGFALARLSDVPTGDVARIFRRYLPEELAATPVELASGEVVRLQQALAARGFDPGPRDGLLGPSTLRALESFKATTSLGDALALCSLLLACPQSRVSAAALSPSGEAFAIAGNDGVIRIVTLPRDLRDLPNAQSLRIRGHGDVITGLSISPDGRYLASLSVDGRLRLIDLPRARQVGRWPLHDLPSGPDMPEMAPIRLPPGSPSPGATDPIVVLSSSDSLQAAQAESARVAASGLSGLGAPAIYQWANSTRYNVVLRVPDASTQLREMVLLRSLPRWSRSAYPAQLNELCQSPVAADGVFRCSAKKGDARAN</sequence>
<dbReference type="SUPFAM" id="SSF47090">
    <property type="entry name" value="PGBD-like"/>
    <property type="match status" value="1"/>
</dbReference>
<keyword evidence="5" id="KW-1185">Reference proteome</keyword>
<dbReference type="InterPro" id="IPR036365">
    <property type="entry name" value="PGBD-like_sf"/>
</dbReference>
<dbReference type="InterPro" id="IPR001680">
    <property type="entry name" value="WD40_rpt"/>
</dbReference>
<reference evidence="5" key="1">
    <citation type="submission" date="2016-08" db="EMBL/GenBank/DDBJ databases">
        <authorList>
            <person name="Varghese N."/>
            <person name="Submissions Spin"/>
        </authorList>
    </citation>
    <scope>NUCLEOTIDE SEQUENCE [LARGE SCALE GENOMIC DNA]</scope>
    <source>
        <strain evidence="5">ERR11</strain>
    </source>
</reference>
<feature type="compositionally biased region" description="Basic and acidic residues" evidence="2">
    <location>
        <begin position="1"/>
        <end position="17"/>
    </location>
</feature>
<keyword evidence="3" id="KW-0472">Membrane</keyword>
<protein>
    <submittedName>
        <fullName evidence="4">WD domain, G-beta repeat</fullName>
    </submittedName>
</protein>
<gene>
    <name evidence="4" type="ORF">GA0061098_105316</name>
</gene>
<name>A0A1C3XU33_9BRAD</name>
<dbReference type="SUPFAM" id="SSF50998">
    <property type="entry name" value="Quinoprotein alcohol dehydrogenase-like"/>
    <property type="match status" value="1"/>
</dbReference>
<evidence type="ECO:0000256" key="2">
    <source>
        <dbReference type="SAM" id="MobiDB-lite"/>
    </source>
</evidence>
<feature type="transmembrane region" description="Helical" evidence="3">
    <location>
        <begin position="70"/>
        <end position="94"/>
    </location>
</feature>
<keyword evidence="1" id="KW-0853">WD repeat</keyword>